<dbReference type="EMBL" id="LACI01001816">
    <property type="protein sequence ID" value="KJU83620.1"/>
    <property type="molecule type" value="Genomic_DNA"/>
</dbReference>
<protein>
    <submittedName>
        <fullName evidence="1">Uncharacterized protein</fullName>
    </submittedName>
</protein>
<dbReference type="Proteomes" id="UP000033423">
    <property type="component" value="Unassembled WGS sequence"/>
</dbReference>
<evidence type="ECO:0000313" key="2">
    <source>
        <dbReference type="Proteomes" id="UP000033423"/>
    </source>
</evidence>
<accession>A0A0F3GNV3</accession>
<feature type="non-terminal residue" evidence="1">
    <location>
        <position position="59"/>
    </location>
</feature>
<name>A0A0F3GNV3_9BACT</name>
<organism evidence="1 2">
    <name type="scientific">Candidatus Magnetobacterium bavaricum</name>
    <dbReference type="NCBI Taxonomy" id="29290"/>
    <lineage>
        <taxon>Bacteria</taxon>
        <taxon>Pseudomonadati</taxon>
        <taxon>Nitrospirota</taxon>
        <taxon>Thermodesulfovibrionia</taxon>
        <taxon>Thermodesulfovibrionales</taxon>
        <taxon>Candidatus Magnetobacteriaceae</taxon>
        <taxon>Candidatus Magnetobacterium</taxon>
    </lineage>
</organism>
<proteinExistence type="predicted"/>
<gene>
    <name evidence="1" type="ORF">MBAV_004187</name>
</gene>
<evidence type="ECO:0000313" key="1">
    <source>
        <dbReference type="EMBL" id="KJU83620.1"/>
    </source>
</evidence>
<sequence>MHHIKHTVEWVTPYLGVDIVTTNPSIRTSLSAETYGVRVNDSSLPTNEEFYINIPVSSG</sequence>
<comment type="caution">
    <text evidence="1">The sequence shown here is derived from an EMBL/GenBank/DDBJ whole genome shotgun (WGS) entry which is preliminary data.</text>
</comment>
<keyword evidence="2" id="KW-1185">Reference proteome</keyword>
<dbReference type="AlphaFoldDB" id="A0A0F3GNV3"/>
<reference evidence="1 2" key="1">
    <citation type="submission" date="2015-02" db="EMBL/GenBank/DDBJ databases">
        <title>Single-cell genomics of uncultivated deep-branching MTB reveals a conserved set of magnetosome genes.</title>
        <authorList>
            <person name="Kolinko S."/>
            <person name="Richter M."/>
            <person name="Glockner F.O."/>
            <person name="Brachmann A."/>
            <person name="Schuler D."/>
        </authorList>
    </citation>
    <scope>NUCLEOTIDE SEQUENCE [LARGE SCALE GENOMIC DNA]</scope>
    <source>
        <strain evidence="1">TM-1</strain>
    </source>
</reference>